<feature type="compositionally biased region" description="Acidic residues" evidence="1">
    <location>
        <begin position="151"/>
        <end position="167"/>
    </location>
</feature>
<feature type="region of interest" description="Disordered" evidence="1">
    <location>
        <begin position="87"/>
        <end position="173"/>
    </location>
</feature>
<dbReference type="EMBL" id="ASPP01026430">
    <property type="protein sequence ID" value="ETO07165.1"/>
    <property type="molecule type" value="Genomic_DNA"/>
</dbReference>
<evidence type="ECO:0000256" key="1">
    <source>
        <dbReference type="SAM" id="MobiDB-lite"/>
    </source>
</evidence>
<organism evidence="2 3">
    <name type="scientific">Reticulomyxa filosa</name>
    <dbReference type="NCBI Taxonomy" id="46433"/>
    <lineage>
        <taxon>Eukaryota</taxon>
        <taxon>Sar</taxon>
        <taxon>Rhizaria</taxon>
        <taxon>Retaria</taxon>
        <taxon>Foraminifera</taxon>
        <taxon>Monothalamids</taxon>
        <taxon>Reticulomyxidae</taxon>
        <taxon>Reticulomyxa</taxon>
    </lineage>
</organism>
<gene>
    <name evidence="2" type="ORF">RFI_30227</name>
</gene>
<reference evidence="2 3" key="1">
    <citation type="journal article" date="2013" name="Curr. Biol.">
        <title>The Genome of the Foraminiferan Reticulomyxa filosa.</title>
        <authorList>
            <person name="Glockner G."/>
            <person name="Hulsmann N."/>
            <person name="Schleicher M."/>
            <person name="Noegel A.A."/>
            <person name="Eichinger L."/>
            <person name="Gallinger C."/>
            <person name="Pawlowski J."/>
            <person name="Sierra R."/>
            <person name="Euteneuer U."/>
            <person name="Pillet L."/>
            <person name="Moustafa A."/>
            <person name="Platzer M."/>
            <person name="Groth M."/>
            <person name="Szafranski K."/>
            <person name="Schliwa M."/>
        </authorList>
    </citation>
    <scope>NUCLEOTIDE SEQUENCE [LARGE SCALE GENOMIC DNA]</scope>
</reference>
<accession>X6M2G0</accession>
<dbReference type="AlphaFoldDB" id="X6M2G0"/>
<feature type="compositionally biased region" description="Basic and acidic residues" evidence="1">
    <location>
        <begin position="109"/>
        <end position="118"/>
    </location>
</feature>
<evidence type="ECO:0000313" key="3">
    <source>
        <dbReference type="Proteomes" id="UP000023152"/>
    </source>
</evidence>
<evidence type="ECO:0000313" key="2">
    <source>
        <dbReference type="EMBL" id="ETO07165.1"/>
    </source>
</evidence>
<name>X6M2G0_RETFI</name>
<proteinExistence type="predicted"/>
<dbReference type="Proteomes" id="UP000023152">
    <property type="component" value="Unassembled WGS sequence"/>
</dbReference>
<feature type="non-terminal residue" evidence="2">
    <location>
        <position position="187"/>
    </location>
</feature>
<comment type="caution">
    <text evidence="2">The sequence shown here is derived from an EMBL/GenBank/DDBJ whole genome shotgun (WGS) entry which is preliminary data.</text>
</comment>
<sequence length="187" mass="21503">MYPILDYNCNSVTNFFVKKNTNKKLCTLKKKLDSHSNAGSSIVYCHSTRKILNANNEVLIELDSCHNNEILRKKKLYMNDMHLQNKNKRGVLKAKEKVSTPVPEDGETNEEKVEKTKEGLGVGVEQQVQMEIGPEQQRSETKHGNNVNISDSDDNNNDNDDDDDEEEGKEKIIDRFKLNPLRKRYGY</sequence>
<protein>
    <submittedName>
        <fullName evidence="2">Asparagine-rich protein</fullName>
    </submittedName>
</protein>
<keyword evidence="3" id="KW-1185">Reference proteome</keyword>